<dbReference type="HOGENOM" id="CLU_797929_0_0_1"/>
<dbReference type="GlyGen" id="Q54T55">
    <property type="glycosylation" value="2 sites"/>
</dbReference>
<keyword evidence="1" id="KW-0175">Coiled coil</keyword>
<dbReference type="RefSeq" id="XP_640396.1">
    <property type="nucleotide sequence ID" value="XM_635304.1"/>
</dbReference>
<name>Q54T55_DICDI</name>
<dbReference type="EMBL" id="AAFI02000044">
    <property type="protein sequence ID" value="EAL66418.1"/>
    <property type="molecule type" value="Genomic_DNA"/>
</dbReference>
<dbReference type="FunCoup" id="Q54T55">
    <property type="interactions" value="161"/>
</dbReference>
<evidence type="ECO:0000256" key="1">
    <source>
        <dbReference type="SAM" id="Coils"/>
    </source>
</evidence>
<comment type="caution">
    <text evidence="3">The sequence shown here is derived from an EMBL/GenBank/DDBJ whole genome shotgun (WGS) entry which is preliminary data.</text>
</comment>
<dbReference type="AlphaFoldDB" id="Q54T55"/>
<sequence>MATTKSLNLIGKESLLTHKEEVERQQGEIEINEDDEHLGILHLKKEELIDTIRDIRDEFFDLQDTHDQLKEKYKEKVKEVENNRKLLTEREDLLLQLQWDPTEDSSFIQQMGASDTNHANELKMKAMMDQMRVMERGVYERDEKIKQMEKLIEQFTLNQINSGREPTQITYSQFTTIPPTPTPTQLQHQKQQQQQQEADQKDQKELPILNGASVSSSNSSPLNRGPSFSTSVEDSPSQFDNISNYPLSKKIIDNIEQAVNVIVPSSPSNPLNRSNSTGFWRSPSNFFSNLLGRTNDVNDENNNNNNNNNENQDNVDNDENDDDDFASLDTKPFSVPVELPPNLSAARP</sequence>
<organism evidence="3 4">
    <name type="scientific">Dictyostelium discoideum</name>
    <name type="common">Social amoeba</name>
    <dbReference type="NCBI Taxonomy" id="44689"/>
    <lineage>
        <taxon>Eukaryota</taxon>
        <taxon>Amoebozoa</taxon>
        <taxon>Evosea</taxon>
        <taxon>Eumycetozoa</taxon>
        <taxon>Dictyostelia</taxon>
        <taxon>Dictyosteliales</taxon>
        <taxon>Dictyosteliaceae</taxon>
        <taxon>Dictyostelium</taxon>
    </lineage>
</organism>
<feature type="compositionally biased region" description="Acidic residues" evidence="2">
    <location>
        <begin position="313"/>
        <end position="326"/>
    </location>
</feature>
<feature type="compositionally biased region" description="Low complexity" evidence="2">
    <location>
        <begin position="173"/>
        <end position="196"/>
    </location>
</feature>
<protein>
    <submittedName>
        <fullName evidence="3">Uncharacterized protein</fullName>
    </submittedName>
</protein>
<evidence type="ECO:0000313" key="4">
    <source>
        <dbReference type="Proteomes" id="UP000002195"/>
    </source>
</evidence>
<dbReference type="KEGG" id="ddi:DDB_G0281993"/>
<feature type="compositionally biased region" description="Polar residues" evidence="2">
    <location>
        <begin position="226"/>
        <end position="239"/>
    </location>
</feature>
<feature type="compositionally biased region" description="Low complexity" evidence="2">
    <location>
        <begin position="300"/>
        <end position="312"/>
    </location>
</feature>
<feature type="region of interest" description="Disordered" evidence="2">
    <location>
        <begin position="291"/>
        <end position="348"/>
    </location>
</feature>
<accession>Q54T55</accession>
<dbReference type="Proteomes" id="UP000002195">
    <property type="component" value="Unassembled WGS sequence"/>
</dbReference>
<dbReference type="InParanoid" id="Q54T55"/>
<dbReference type="SMR" id="Q54T55"/>
<feature type="coiled-coil region" evidence="1">
    <location>
        <begin position="52"/>
        <end position="90"/>
    </location>
</feature>
<feature type="region of interest" description="Disordered" evidence="2">
    <location>
        <begin position="173"/>
        <end position="239"/>
    </location>
</feature>
<keyword evidence="4" id="KW-1185">Reference proteome</keyword>
<gene>
    <name evidence="3" type="ORF">DDB_G0281993</name>
</gene>
<dbReference type="STRING" id="44689.Q54T55"/>
<dbReference type="PaxDb" id="44689-DDB0205076"/>
<reference evidence="3 4" key="1">
    <citation type="journal article" date="2005" name="Nature">
        <title>The genome of the social amoeba Dictyostelium discoideum.</title>
        <authorList>
            <consortium name="The Dictyostelium discoideum Sequencing Consortium"/>
            <person name="Eichinger L."/>
            <person name="Pachebat J.A."/>
            <person name="Glockner G."/>
            <person name="Rajandream M.A."/>
            <person name="Sucgang R."/>
            <person name="Berriman M."/>
            <person name="Song J."/>
            <person name="Olsen R."/>
            <person name="Szafranski K."/>
            <person name="Xu Q."/>
            <person name="Tunggal B."/>
            <person name="Kummerfeld S."/>
            <person name="Madera M."/>
            <person name="Konfortov B.A."/>
            <person name="Rivero F."/>
            <person name="Bankier A.T."/>
            <person name="Lehmann R."/>
            <person name="Hamlin N."/>
            <person name="Davies R."/>
            <person name="Gaudet P."/>
            <person name="Fey P."/>
            <person name="Pilcher K."/>
            <person name="Chen G."/>
            <person name="Saunders D."/>
            <person name="Sodergren E."/>
            <person name="Davis P."/>
            <person name="Kerhornou A."/>
            <person name="Nie X."/>
            <person name="Hall N."/>
            <person name="Anjard C."/>
            <person name="Hemphill L."/>
            <person name="Bason N."/>
            <person name="Farbrother P."/>
            <person name="Desany B."/>
            <person name="Just E."/>
            <person name="Morio T."/>
            <person name="Rost R."/>
            <person name="Churcher C."/>
            <person name="Cooper J."/>
            <person name="Haydock S."/>
            <person name="van Driessche N."/>
            <person name="Cronin A."/>
            <person name="Goodhead I."/>
            <person name="Muzny D."/>
            <person name="Mourier T."/>
            <person name="Pain A."/>
            <person name="Lu M."/>
            <person name="Harper D."/>
            <person name="Lindsay R."/>
            <person name="Hauser H."/>
            <person name="James K."/>
            <person name="Quiles M."/>
            <person name="Madan Babu M."/>
            <person name="Saito T."/>
            <person name="Buchrieser C."/>
            <person name="Wardroper A."/>
            <person name="Felder M."/>
            <person name="Thangavelu M."/>
            <person name="Johnson D."/>
            <person name="Knights A."/>
            <person name="Loulseged H."/>
            <person name="Mungall K."/>
            <person name="Oliver K."/>
            <person name="Price C."/>
            <person name="Quail M.A."/>
            <person name="Urushihara H."/>
            <person name="Hernandez J."/>
            <person name="Rabbinowitsch E."/>
            <person name="Steffen D."/>
            <person name="Sanders M."/>
            <person name="Ma J."/>
            <person name="Kohara Y."/>
            <person name="Sharp S."/>
            <person name="Simmonds M."/>
            <person name="Spiegler S."/>
            <person name="Tivey A."/>
            <person name="Sugano S."/>
            <person name="White B."/>
            <person name="Walker D."/>
            <person name="Woodward J."/>
            <person name="Winckler T."/>
            <person name="Tanaka Y."/>
            <person name="Shaulsky G."/>
            <person name="Schleicher M."/>
            <person name="Weinstock G."/>
            <person name="Rosenthal A."/>
            <person name="Cox E.C."/>
            <person name="Chisholm R.L."/>
            <person name="Gibbs R."/>
            <person name="Loomis W.F."/>
            <person name="Platzer M."/>
            <person name="Kay R.R."/>
            <person name="Williams J."/>
            <person name="Dear P.H."/>
            <person name="Noegel A.A."/>
            <person name="Barrell B."/>
            <person name="Kuspa A."/>
        </authorList>
    </citation>
    <scope>NUCLEOTIDE SEQUENCE [LARGE SCALE GENOMIC DNA]</scope>
    <source>
        <strain evidence="3 4">AX4</strain>
    </source>
</reference>
<proteinExistence type="predicted"/>
<dbReference type="GeneID" id="8623351"/>
<dbReference type="VEuPathDB" id="AmoebaDB:DDB_G0281993"/>
<evidence type="ECO:0000256" key="2">
    <source>
        <dbReference type="SAM" id="MobiDB-lite"/>
    </source>
</evidence>
<dbReference type="dictyBase" id="DDB_G0281993"/>
<evidence type="ECO:0000313" key="3">
    <source>
        <dbReference type="EMBL" id="EAL66418.1"/>
    </source>
</evidence>